<dbReference type="RefSeq" id="WP_079690456.1">
    <property type="nucleotide sequence ID" value="NZ_FUZU01000005.1"/>
</dbReference>
<proteinExistence type="predicted"/>
<feature type="domain" description="Putative auto-transporter adhesin head GIN" evidence="1">
    <location>
        <begin position="42"/>
        <end position="222"/>
    </location>
</feature>
<evidence type="ECO:0000259" key="1">
    <source>
        <dbReference type="Pfam" id="PF10988"/>
    </source>
</evidence>
<dbReference type="EMBL" id="FUZU01000005">
    <property type="protein sequence ID" value="SKC89326.1"/>
    <property type="molecule type" value="Genomic_DNA"/>
</dbReference>
<evidence type="ECO:0000313" key="3">
    <source>
        <dbReference type="Proteomes" id="UP000190961"/>
    </source>
</evidence>
<gene>
    <name evidence="2" type="ORF">SAMN05660236_5823</name>
</gene>
<sequence>MIKHFKTFLFATLVACAGIFTSCDEEDPGPLQDKEKDYSLVDFDRLEMGSAFHIDVEQSNTFSIHVEGDRRNIDDLEVYKSGSTLVIKYEDNANRKHDTYITIRMPRLEAVNFSGASVSTIKGFESDDDLDFILSGASVSQLDAGYRQLNLDISGGSSLRLYGLGDELEAKVSGASTLSAFDYPVRESILDASGASHAKVTVSDDLDVTATGASSILYRGNPSITTNVSGSSTVEKD</sequence>
<keyword evidence="3" id="KW-1185">Reference proteome</keyword>
<evidence type="ECO:0000313" key="2">
    <source>
        <dbReference type="EMBL" id="SKC89326.1"/>
    </source>
</evidence>
<protein>
    <submittedName>
        <fullName evidence="2">Putative auto-transporter adhesin, head GIN domain</fullName>
    </submittedName>
</protein>
<dbReference type="STRING" id="688867.SAMN05660236_5823"/>
<dbReference type="Proteomes" id="UP000190961">
    <property type="component" value="Unassembled WGS sequence"/>
</dbReference>
<organism evidence="2 3">
    <name type="scientific">Ohtaekwangia koreensis</name>
    <dbReference type="NCBI Taxonomy" id="688867"/>
    <lineage>
        <taxon>Bacteria</taxon>
        <taxon>Pseudomonadati</taxon>
        <taxon>Bacteroidota</taxon>
        <taxon>Cytophagia</taxon>
        <taxon>Cytophagales</taxon>
        <taxon>Fulvivirgaceae</taxon>
        <taxon>Ohtaekwangia</taxon>
    </lineage>
</organism>
<dbReference type="AlphaFoldDB" id="A0A1T5MMB3"/>
<dbReference type="InterPro" id="IPR021255">
    <property type="entry name" value="DUF2807"/>
</dbReference>
<dbReference type="PROSITE" id="PS51257">
    <property type="entry name" value="PROKAR_LIPOPROTEIN"/>
    <property type="match status" value="1"/>
</dbReference>
<dbReference type="Gene3D" id="2.160.20.120">
    <property type="match status" value="1"/>
</dbReference>
<dbReference type="OrthoDB" id="980382at2"/>
<name>A0A1T5MMB3_9BACT</name>
<accession>A0A1T5MMB3</accession>
<reference evidence="2 3" key="1">
    <citation type="submission" date="2017-02" db="EMBL/GenBank/DDBJ databases">
        <authorList>
            <person name="Peterson S.W."/>
        </authorList>
    </citation>
    <scope>NUCLEOTIDE SEQUENCE [LARGE SCALE GENOMIC DNA]</scope>
    <source>
        <strain evidence="2 3">DSM 25262</strain>
    </source>
</reference>
<dbReference type="Pfam" id="PF10988">
    <property type="entry name" value="DUF2807"/>
    <property type="match status" value="1"/>
</dbReference>